<dbReference type="GO" id="GO:0008233">
    <property type="term" value="F:peptidase activity"/>
    <property type="evidence" value="ECO:0007669"/>
    <property type="project" value="UniProtKB-KW"/>
</dbReference>
<protein>
    <submittedName>
        <fullName evidence="5">Peptidase M20</fullName>
    </submittedName>
</protein>
<dbReference type="PANTHER" id="PTHR43270:SF12">
    <property type="entry name" value="SUCCINYL-DIAMINOPIMELATE DESUCCINYLASE"/>
    <property type="match status" value="1"/>
</dbReference>
<dbReference type="RefSeq" id="WP_094765708.1">
    <property type="nucleotide sequence ID" value="NZ_FUKQ01000049.1"/>
</dbReference>
<sequence>MSTDETALRSAVDAVLPRMREDLESLIRIQSISSLPEKADEVRRSAETVAELVREIGCEDVKVVQEGGQSAVIAHFPAPEGQPTICLYAHHDVQPTGDLSLWSTEPFEPTERDGRLYARGANDDKAGVAVHLAALRAFDGKPPVGVTLFIEGEEEIGSPSLARLIEKYHDELVSDVFVICDATNWEAGQPSFTTTLRGVCDCVVELRTLDHALHSGGFGGVVPDALTSMCRLLATLHDEQGNVAVEGVKSAEGPALDYPEDRLRADTGVLDGVQWIGDGSAVSRLWTKPSCTVLAIDCTRVADASNTLAPVARAKVSLRVAPGDDSASALDALARHLESHAPWGAQVAVTKGETGDPGVVPFEGPLAELAQAAFRDAWDGVEPVQVGCGGSIPMISDFQKAFPASQVLVTAVADPDGRPHGIDESQDINDLEKACLAEALLLARLAR</sequence>
<evidence type="ECO:0000256" key="2">
    <source>
        <dbReference type="ARBA" id="ARBA00022723"/>
    </source>
</evidence>
<keyword evidence="1" id="KW-0645">Protease</keyword>
<feature type="domain" description="Peptidase M20 dimerisation" evidence="4">
    <location>
        <begin position="197"/>
        <end position="344"/>
    </location>
</feature>
<dbReference type="SUPFAM" id="SSF53187">
    <property type="entry name" value="Zn-dependent exopeptidases"/>
    <property type="match status" value="1"/>
</dbReference>
<dbReference type="AlphaFoldDB" id="A0A1R4KF46"/>
<dbReference type="Gene3D" id="3.40.630.10">
    <property type="entry name" value="Zn peptidases"/>
    <property type="match status" value="1"/>
</dbReference>
<dbReference type="NCBIfam" id="NF005914">
    <property type="entry name" value="PRK07907.1"/>
    <property type="match status" value="1"/>
</dbReference>
<evidence type="ECO:0000313" key="5">
    <source>
        <dbReference type="EMBL" id="SJN42764.1"/>
    </source>
</evidence>
<dbReference type="InterPro" id="IPR011650">
    <property type="entry name" value="Peptidase_M20_dimer"/>
</dbReference>
<evidence type="ECO:0000256" key="1">
    <source>
        <dbReference type="ARBA" id="ARBA00022670"/>
    </source>
</evidence>
<evidence type="ECO:0000256" key="3">
    <source>
        <dbReference type="ARBA" id="ARBA00022801"/>
    </source>
</evidence>
<dbReference type="STRING" id="1255658.FM114_13730"/>
<dbReference type="InterPro" id="IPR051458">
    <property type="entry name" value="Cyt/Met_Dipeptidase"/>
</dbReference>
<proteinExistence type="predicted"/>
<dbReference type="Proteomes" id="UP000188342">
    <property type="component" value="Unassembled WGS sequence"/>
</dbReference>
<gene>
    <name evidence="5" type="ORF">FM114_13730</name>
</gene>
<dbReference type="Gene3D" id="3.30.70.360">
    <property type="match status" value="1"/>
</dbReference>
<dbReference type="GO" id="GO:0006508">
    <property type="term" value="P:proteolysis"/>
    <property type="evidence" value="ECO:0007669"/>
    <property type="project" value="UniProtKB-KW"/>
</dbReference>
<reference evidence="5 6" key="1">
    <citation type="submission" date="2017-02" db="EMBL/GenBank/DDBJ databases">
        <authorList>
            <person name="Peterson S.W."/>
        </authorList>
    </citation>
    <scope>NUCLEOTIDE SEQUENCE [LARGE SCALE GENOMIC DNA]</scope>
    <source>
        <strain evidence="5 6">LSP_Lj1</strain>
    </source>
</reference>
<dbReference type="EMBL" id="FUKQ01000049">
    <property type="protein sequence ID" value="SJN42764.1"/>
    <property type="molecule type" value="Genomic_DNA"/>
</dbReference>
<evidence type="ECO:0000313" key="6">
    <source>
        <dbReference type="Proteomes" id="UP000188342"/>
    </source>
</evidence>
<evidence type="ECO:0000259" key="4">
    <source>
        <dbReference type="Pfam" id="PF07687"/>
    </source>
</evidence>
<dbReference type="InterPro" id="IPR002933">
    <property type="entry name" value="Peptidase_M20"/>
</dbReference>
<dbReference type="PANTHER" id="PTHR43270">
    <property type="entry name" value="BETA-ALA-HIS DIPEPTIDASE"/>
    <property type="match status" value="1"/>
</dbReference>
<keyword evidence="6" id="KW-1185">Reference proteome</keyword>
<keyword evidence="3" id="KW-0378">Hydrolase</keyword>
<name>A0A1R4KF46_9ACTN</name>
<dbReference type="Pfam" id="PF07687">
    <property type="entry name" value="M20_dimer"/>
    <property type="match status" value="1"/>
</dbReference>
<accession>A0A1R4KF46</accession>
<dbReference type="OrthoDB" id="9761532at2"/>
<dbReference type="Pfam" id="PF01546">
    <property type="entry name" value="Peptidase_M20"/>
    <property type="match status" value="1"/>
</dbReference>
<organism evidence="5 6">
    <name type="scientific">Luteococcus japonicus LSP_Lj1</name>
    <dbReference type="NCBI Taxonomy" id="1255658"/>
    <lineage>
        <taxon>Bacteria</taxon>
        <taxon>Bacillati</taxon>
        <taxon>Actinomycetota</taxon>
        <taxon>Actinomycetes</taxon>
        <taxon>Propionibacteriales</taxon>
        <taxon>Propionibacteriaceae</taxon>
        <taxon>Luteococcus</taxon>
    </lineage>
</organism>
<dbReference type="GO" id="GO:0046872">
    <property type="term" value="F:metal ion binding"/>
    <property type="evidence" value="ECO:0007669"/>
    <property type="project" value="UniProtKB-KW"/>
</dbReference>
<keyword evidence="2" id="KW-0479">Metal-binding</keyword>